<dbReference type="STRING" id="141349.BN1232_06140"/>
<name>A0A0E4CRF5_MYCLN</name>
<reference evidence="1 2" key="1">
    <citation type="submission" date="2015-03" db="EMBL/GenBank/DDBJ databases">
        <authorList>
            <person name="Urmite Genomes"/>
        </authorList>
    </citation>
    <scope>NUCLEOTIDE SEQUENCE [LARGE SCALE GENOMIC DNA]</scope>
    <source>
        <strain evidence="1 2">CSUR P1491</strain>
    </source>
</reference>
<dbReference type="OrthoDB" id="4623781at2"/>
<accession>A0A0E4CRF5</accession>
<evidence type="ECO:0000313" key="2">
    <source>
        <dbReference type="Proteomes" id="UP000199251"/>
    </source>
</evidence>
<protein>
    <submittedName>
        <fullName evidence="1">Uncharacterized protein</fullName>
    </submittedName>
</protein>
<evidence type="ECO:0000313" key="1">
    <source>
        <dbReference type="EMBL" id="CQD24281.1"/>
    </source>
</evidence>
<gene>
    <name evidence="1" type="ORF">BN1232_06140</name>
</gene>
<dbReference type="RefSeq" id="WP_090609915.1">
    <property type="nucleotide sequence ID" value="NZ_CTEE01000002.1"/>
</dbReference>
<organism evidence="1 2">
    <name type="scientific">Mycobacterium lentiflavum</name>
    <dbReference type="NCBI Taxonomy" id="141349"/>
    <lineage>
        <taxon>Bacteria</taxon>
        <taxon>Bacillati</taxon>
        <taxon>Actinomycetota</taxon>
        <taxon>Actinomycetes</taxon>
        <taxon>Mycobacteriales</taxon>
        <taxon>Mycobacteriaceae</taxon>
        <taxon>Mycobacterium</taxon>
        <taxon>Mycobacterium simiae complex</taxon>
    </lineage>
</organism>
<dbReference type="Proteomes" id="UP000199251">
    <property type="component" value="Unassembled WGS sequence"/>
</dbReference>
<proteinExistence type="predicted"/>
<sequence length="106" mass="11645">MPTIDYALAYDFVDPDQPTNAYRLQFRYPYRPGEDPMGPRSNPVGQLVATVKGRSPHGGTRIPISRSGVHFNAVEAAADREHWPFDPEGNTNLAEIPARIRGAGLA</sequence>
<dbReference type="EMBL" id="CTEE01000002">
    <property type="protein sequence ID" value="CQD24281.1"/>
    <property type="molecule type" value="Genomic_DNA"/>
</dbReference>
<dbReference type="AlphaFoldDB" id="A0A0E4CRF5"/>